<sequence length="967" mass="109129">MIPQWSMNVERGTEGGEDVDTNFSGSTSHSFDIRRTRHKRRISESKKYMKPISPEDGSAVILLCWGETSCCSVLPVSASNPEDEVATWREINAAWYTRKGNWRKRLMGLRVTRVAVAEVCYNKLAAEQTFVDIWQRVSRAYRLQQSLEWELRSLRVIQAYSNKLISIHTDVVNDYSKHFGEDHSVVLQHLWTLAELTRPQPSSVGYYRRIFEILNKDSNTCDSRAFEPLVIVITELIKQERYQEALRLCQILFNTLQHPRVNAQLRDSGFVRAVYDRYVLCLQMTHADAHVIHDVTVQYRKACITVFGAQAAITIHATQTLAFIAQGIKQYEAEATELFESLLEMHSSEVDIDYENIRMTLEAIYEGHDGVDATSTELTTQQFHRVVAARVKRLSSIRETYGWAHESYLSQMEEVVSLYEKRRETQAATALLQETTIHIVSSEQFSSQQVPAAKSIVSSYRAIGQVQRARKLSLEIYRQMVAKDTTNTSSVGFDLSSSQRHSLLFLAQLEYSLRDRGEASLTMPEIYSSLVAEVQYFERFQKEVHSKSSTLQSVLGIVSHLRGLLLARGQAEISHRLLEQFTDYFMSTQGQKLELNRKQASVFLSTILDHFQSHSSQNFLRSIVLATQTRVIQLLQSNDFDRNGPVCDLALAAFKFARAHDGFASITPVKLLFKMGLAISNWAIQVPQAPDTERMLQVSGTIIKEMLGYCKSRDIDLTCLDPIHLNSLIKSLDKEKDYQNLAWLLILLWEKRQKSRARGSDDTYTPALGRMLAITLYLVGDYSSSIRLAEDIVYNCARVHGPRHSSTIEMTILLSQMAGNAVLQKAAALHENALRVFVDPSSAATAIDADSSIADPYSAGSSPSASPASSPGDESDPTRAHAKAVRQHLHLLKLAVERLGNWPKDYAEYERLNSDVFRMFREDLQGIKGLDKCNLRQFGAGRAEASDDLIKPGSLPQMDLGMLAIAV</sequence>
<dbReference type="AlphaFoldDB" id="A0A0U5GIE6"/>
<feature type="region of interest" description="Disordered" evidence="1">
    <location>
        <begin position="1"/>
        <end position="29"/>
    </location>
</feature>
<evidence type="ECO:0000313" key="2">
    <source>
        <dbReference type="EMBL" id="CEL11851.1"/>
    </source>
</evidence>
<dbReference type="STRING" id="454130.A0A0U5GIE6"/>
<dbReference type="Proteomes" id="UP000054771">
    <property type="component" value="Unassembled WGS sequence"/>
</dbReference>
<proteinExistence type="predicted"/>
<organism evidence="2 3">
    <name type="scientific">Aspergillus calidoustus</name>
    <dbReference type="NCBI Taxonomy" id="454130"/>
    <lineage>
        <taxon>Eukaryota</taxon>
        <taxon>Fungi</taxon>
        <taxon>Dikarya</taxon>
        <taxon>Ascomycota</taxon>
        <taxon>Pezizomycotina</taxon>
        <taxon>Eurotiomycetes</taxon>
        <taxon>Eurotiomycetidae</taxon>
        <taxon>Eurotiales</taxon>
        <taxon>Aspergillaceae</taxon>
        <taxon>Aspergillus</taxon>
        <taxon>Aspergillus subgen. Nidulantes</taxon>
    </lineage>
</organism>
<feature type="compositionally biased region" description="Low complexity" evidence="1">
    <location>
        <begin position="855"/>
        <end position="872"/>
    </location>
</feature>
<gene>
    <name evidence="2" type="ORF">ASPCAL14946</name>
</gene>
<evidence type="ECO:0000256" key="1">
    <source>
        <dbReference type="SAM" id="MobiDB-lite"/>
    </source>
</evidence>
<reference evidence="3" key="1">
    <citation type="journal article" date="2016" name="Genome Announc.">
        <title>Draft genome sequences of fungus Aspergillus calidoustus.</title>
        <authorList>
            <person name="Horn F."/>
            <person name="Linde J."/>
            <person name="Mattern D.J."/>
            <person name="Walther G."/>
            <person name="Guthke R."/>
            <person name="Scherlach K."/>
            <person name="Martin K."/>
            <person name="Brakhage A.A."/>
            <person name="Petzke L."/>
            <person name="Valiante V."/>
        </authorList>
    </citation>
    <scope>NUCLEOTIDE SEQUENCE [LARGE SCALE GENOMIC DNA]</scope>
    <source>
        <strain evidence="3">SF006504</strain>
    </source>
</reference>
<accession>A0A0U5GIE6</accession>
<evidence type="ECO:0000313" key="3">
    <source>
        <dbReference type="Proteomes" id="UP000054771"/>
    </source>
</evidence>
<keyword evidence="3" id="KW-1185">Reference proteome</keyword>
<dbReference type="OrthoDB" id="2546325at2759"/>
<protein>
    <submittedName>
        <fullName evidence="2">Uncharacterized protein</fullName>
    </submittedName>
</protein>
<dbReference type="EMBL" id="CDMC01000033">
    <property type="protein sequence ID" value="CEL11851.1"/>
    <property type="molecule type" value="Genomic_DNA"/>
</dbReference>
<name>A0A0U5GIE6_ASPCI</name>
<feature type="region of interest" description="Disordered" evidence="1">
    <location>
        <begin position="855"/>
        <end position="882"/>
    </location>
</feature>